<dbReference type="AlphaFoldDB" id="A0A4S8IN90"/>
<evidence type="ECO:0008006" key="4">
    <source>
        <dbReference type="Google" id="ProtNLM"/>
    </source>
</evidence>
<feature type="chain" id="PRO_5020306315" description="Secreted protein" evidence="1">
    <location>
        <begin position="17"/>
        <end position="94"/>
    </location>
</feature>
<gene>
    <name evidence="2" type="ORF">C4D60_Mb06t05410</name>
</gene>
<keyword evidence="3" id="KW-1185">Reference proteome</keyword>
<evidence type="ECO:0000313" key="3">
    <source>
        <dbReference type="Proteomes" id="UP000317650"/>
    </source>
</evidence>
<feature type="signal peptide" evidence="1">
    <location>
        <begin position="1"/>
        <end position="16"/>
    </location>
</feature>
<comment type="caution">
    <text evidence="2">The sequence shown here is derived from an EMBL/GenBank/DDBJ whole genome shotgun (WGS) entry which is preliminary data.</text>
</comment>
<keyword evidence="1" id="KW-0732">Signal</keyword>
<evidence type="ECO:0000256" key="1">
    <source>
        <dbReference type="SAM" id="SignalP"/>
    </source>
</evidence>
<protein>
    <recommendedName>
        <fullName evidence="4">Secreted protein</fullName>
    </recommendedName>
</protein>
<accession>A0A4S8IN90</accession>
<dbReference type="EMBL" id="PYDT01000009">
    <property type="protein sequence ID" value="THU49042.1"/>
    <property type="molecule type" value="Genomic_DNA"/>
</dbReference>
<name>A0A4S8IN90_MUSBA</name>
<proteinExistence type="predicted"/>
<organism evidence="2 3">
    <name type="scientific">Musa balbisiana</name>
    <name type="common">Banana</name>
    <dbReference type="NCBI Taxonomy" id="52838"/>
    <lineage>
        <taxon>Eukaryota</taxon>
        <taxon>Viridiplantae</taxon>
        <taxon>Streptophyta</taxon>
        <taxon>Embryophyta</taxon>
        <taxon>Tracheophyta</taxon>
        <taxon>Spermatophyta</taxon>
        <taxon>Magnoliopsida</taxon>
        <taxon>Liliopsida</taxon>
        <taxon>Zingiberales</taxon>
        <taxon>Musaceae</taxon>
        <taxon>Musa</taxon>
    </lineage>
</organism>
<sequence>MLLLLHLRDLICLLRAFVASFFLTNATLKTDPEGHDTGLVRKNILLGKSFSRGSYVLKVLVGTCNRKISISFTTIVVLYSTCPLLEEKEFSPQK</sequence>
<dbReference type="Proteomes" id="UP000317650">
    <property type="component" value="Chromosome 6"/>
</dbReference>
<evidence type="ECO:0000313" key="2">
    <source>
        <dbReference type="EMBL" id="THU49042.1"/>
    </source>
</evidence>
<reference evidence="2 3" key="1">
    <citation type="journal article" date="2019" name="Nat. Plants">
        <title>Genome sequencing of Musa balbisiana reveals subgenome evolution and function divergence in polyploid bananas.</title>
        <authorList>
            <person name="Yao X."/>
        </authorList>
    </citation>
    <scope>NUCLEOTIDE SEQUENCE [LARGE SCALE GENOMIC DNA]</scope>
    <source>
        <strain evidence="3">cv. DH-PKW</strain>
        <tissue evidence="2">Leaves</tissue>
    </source>
</reference>